<organism evidence="3 5">
    <name type="scientific">Phytophthora rubi</name>
    <dbReference type="NCBI Taxonomy" id="129364"/>
    <lineage>
        <taxon>Eukaryota</taxon>
        <taxon>Sar</taxon>
        <taxon>Stramenopiles</taxon>
        <taxon>Oomycota</taxon>
        <taxon>Peronosporomycetes</taxon>
        <taxon>Peronosporales</taxon>
        <taxon>Peronosporaceae</taxon>
        <taxon>Phytophthora</taxon>
    </lineage>
</organism>
<dbReference type="Proteomes" id="UP000429607">
    <property type="component" value="Unassembled WGS sequence"/>
</dbReference>
<feature type="region of interest" description="Disordered" evidence="1">
    <location>
        <begin position="167"/>
        <end position="197"/>
    </location>
</feature>
<protein>
    <submittedName>
        <fullName evidence="3">Uncharacterized protein</fullName>
    </submittedName>
</protein>
<feature type="compositionally biased region" description="Polar residues" evidence="1">
    <location>
        <begin position="65"/>
        <end position="80"/>
    </location>
</feature>
<evidence type="ECO:0000313" key="2">
    <source>
        <dbReference type="EMBL" id="KAE9006521.1"/>
    </source>
</evidence>
<dbReference type="Proteomes" id="UP000435112">
    <property type="component" value="Unassembled WGS sequence"/>
</dbReference>
<dbReference type="AlphaFoldDB" id="A0A6A3LEW9"/>
<evidence type="ECO:0000313" key="3">
    <source>
        <dbReference type="EMBL" id="KAE9017130.1"/>
    </source>
</evidence>
<dbReference type="OrthoDB" id="125956at2759"/>
<name>A0A6A3LEW9_9STRA</name>
<evidence type="ECO:0000313" key="4">
    <source>
        <dbReference type="Proteomes" id="UP000429607"/>
    </source>
</evidence>
<reference evidence="4 5" key="1">
    <citation type="submission" date="2018-09" db="EMBL/GenBank/DDBJ databases">
        <title>Genomic investigation of the strawberry pathogen Phytophthora fragariae indicates pathogenicity is determined by transcriptional variation in three key races.</title>
        <authorList>
            <person name="Adams T.M."/>
            <person name="Armitage A.D."/>
            <person name="Sobczyk M.K."/>
            <person name="Bates H.J."/>
            <person name="Dunwell J.M."/>
            <person name="Nellist C.F."/>
            <person name="Harrison R.J."/>
        </authorList>
    </citation>
    <scope>NUCLEOTIDE SEQUENCE [LARGE SCALE GENOMIC DNA]</scope>
    <source>
        <strain evidence="2 4">SCRP249</strain>
        <strain evidence="3 5">SCRP324</strain>
    </source>
</reference>
<evidence type="ECO:0000256" key="1">
    <source>
        <dbReference type="SAM" id="MobiDB-lite"/>
    </source>
</evidence>
<evidence type="ECO:0000313" key="5">
    <source>
        <dbReference type="Proteomes" id="UP000435112"/>
    </source>
</evidence>
<dbReference type="EMBL" id="QXFU01000891">
    <property type="protein sequence ID" value="KAE9017130.1"/>
    <property type="molecule type" value="Genomic_DNA"/>
</dbReference>
<comment type="caution">
    <text evidence="3">The sequence shown here is derived from an EMBL/GenBank/DDBJ whole genome shotgun (WGS) entry which is preliminary data.</text>
</comment>
<gene>
    <name evidence="2" type="ORF">PR001_g17189</name>
    <name evidence="3" type="ORF">PR002_g13479</name>
</gene>
<feature type="compositionally biased region" description="Polar residues" evidence="1">
    <location>
        <begin position="167"/>
        <end position="185"/>
    </location>
</feature>
<accession>A0A6A3LEW9</accession>
<feature type="region of interest" description="Disordered" evidence="1">
    <location>
        <begin position="65"/>
        <end position="88"/>
    </location>
</feature>
<dbReference type="EMBL" id="QXFV01001412">
    <property type="protein sequence ID" value="KAE9006521.1"/>
    <property type="molecule type" value="Genomic_DNA"/>
</dbReference>
<proteinExistence type="predicted"/>
<sequence>MGRAPDNATVLTEGLPELAPLLKVAQTLCSVQNGQTIVEICNSSHEDLVIRKGLAAATVIPDSAFSTADSEGTSSAVSTHSDPRESQAHPDLDAVIGAAVADNDPSKDPMPGLEEAYQAEVEGDISDSKFGGEQQGLLCSLLGDFRDMFVESSLKPGCTDLLKFSIDTGTHPPTQQRPYRVSNSEGDVMEAENSAIS</sequence>